<dbReference type="KEGG" id="vg:26796568"/>
<reference evidence="1 2" key="1">
    <citation type="submission" date="2015-05" db="EMBL/GenBank/DDBJ databases">
        <authorList>
            <person name="Wang D.B."/>
            <person name="Wang M."/>
        </authorList>
    </citation>
    <scope>NUCLEOTIDE SEQUENCE [LARGE SCALE GENOMIC DNA]</scope>
</reference>
<dbReference type="Proteomes" id="UP000202763">
    <property type="component" value="Segment"/>
</dbReference>
<dbReference type="GeneID" id="26796568"/>
<dbReference type="RefSeq" id="YP_009225507.1">
    <property type="nucleotide sequence ID" value="NC_029094.1"/>
</dbReference>
<name>A0A0H4IN48_9CAUD</name>
<sequence>MKQRNTKRSTFASKTPDEQYEQLAQTEYRVQRMQRIIEDLLVWREGSDLYQKAVDEYKGYCDE</sequence>
<accession>A0A0H4IN48</accession>
<evidence type="ECO:0000313" key="1">
    <source>
        <dbReference type="EMBL" id="AKO60974.1"/>
    </source>
</evidence>
<keyword evidence="2" id="KW-1185">Reference proteome</keyword>
<organism evidence="1 2">
    <name type="scientific">Pseudoalteromonas phage H101</name>
    <dbReference type="NCBI Taxonomy" id="1654919"/>
    <lineage>
        <taxon>Viruses</taxon>
        <taxon>Duplodnaviria</taxon>
        <taxon>Heunggongvirae</taxon>
        <taxon>Uroviricota</taxon>
        <taxon>Caudoviricetes</taxon>
        <taxon>Shandongvirus</taxon>
        <taxon>Shandongvirus H101</taxon>
    </lineage>
</organism>
<proteinExistence type="predicted"/>
<evidence type="ECO:0000313" key="2">
    <source>
        <dbReference type="Proteomes" id="UP000202763"/>
    </source>
</evidence>
<dbReference type="EMBL" id="KR534323">
    <property type="protein sequence ID" value="AKO60974.1"/>
    <property type="molecule type" value="Genomic_DNA"/>
</dbReference>
<protein>
    <submittedName>
        <fullName evidence="1">Uncharacterized protein</fullName>
    </submittedName>
</protein>